<feature type="region of interest" description="Disordered" evidence="1">
    <location>
        <begin position="173"/>
        <end position="219"/>
    </location>
</feature>
<dbReference type="Proteomes" id="UP000078486">
    <property type="component" value="Unassembled WGS sequence"/>
</dbReference>
<organism evidence="2 3">
    <name type="scientific">Termitidicoccus mucosus</name>
    <dbReference type="NCBI Taxonomy" id="1184151"/>
    <lineage>
        <taxon>Bacteria</taxon>
        <taxon>Pseudomonadati</taxon>
        <taxon>Verrucomicrobiota</taxon>
        <taxon>Opitutia</taxon>
        <taxon>Opitutales</taxon>
        <taxon>Opitutaceae</taxon>
        <taxon>Termitidicoccus</taxon>
    </lineage>
</organism>
<dbReference type="EMBL" id="LRRQ01000018">
    <property type="protein sequence ID" value="OAM91638.1"/>
    <property type="molecule type" value="Genomic_DNA"/>
</dbReference>
<gene>
    <name evidence="2" type="ORF">AW736_02230</name>
</gene>
<name>A0A178IPI8_9BACT</name>
<protein>
    <submittedName>
        <fullName evidence="2">Uncharacterized protein</fullName>
    </submittedName>
</protein>
<feature type="compositionally biased region" description="Polar residues" evidence="1">
    <location>
        <begin position="56"/>
        <end position="87"/>
    </location>
</feature>
<feature type="region of interest" description="Disordered" evidence="1">
    <location>
        <begin position="1"/>
        <end position="87"/>
    </location>
</feature>
<dbReference type="SUPFAM" id="SSF88659">
    <property type="entry name" value="Sigma3 and sigma4 domains of RNA polymerase sigma factors"/>
    <property type="match status" value="1"/>
</dbReference>
<dbReference type="InterPro" id="IPR013324">
    <property type="entry name" value="RNA_pol_sigma_r3/r4-like"/>
</dbReference>
<sequence length="596" mass="67854">MPKNTAGKFPSYKNKSKKKKNFRRRRKKSYGHISGTPPTAQHPSARLTAPEGGGNTRPSTSSLHQPTTRSTYNPMSPPTLSKTENISTGIFSGTPVVIDPKRALPDACSPEQKEYTWEQRLSGLSDALWVETRQRAELHLPPRASPTADSMLRLLYMGPEGDTSKLPLYLRNQNRPESTGQKPQKNPSHGAKAPPAGENFNRPEKEIHNPSVPWENPAGGPETQLLLSFIYTDENSGQILLDFSPRPETGRKQKKSPLKFQKTEVSTLTVTIGEKHTGARLLKTVRRPAAGPHYEWLLQTLVEIEQSPHDSAVAVRSAENFDWKIRISQTDELRCLEIIKESRVSEKERALAAELLYKGYKDYINDHALRAYHKTRITNQHVFEEILGACVTEFMNSLAKWDKQYKKRLSNLVSLQLKYTCRHTARKEIHALKSPVAVPLSQQNKICKFKQMYDNGGDINRELENPKYQTATKSHIKECLKKMETPLPSNSSQEFVVEAASFTRHYDNREHRELERRDLIELVDKCISRLKTEDPRERIILKTLFHSAAIKAKIELAAKFQITRERVAQLCKSAMLKLREMLAEYDITELPAECFA</sequence>
<evidence type="ECO:0000313" key="3">
    <source>
        <dbReference type="Proteomes" id="UP000078486"/>
    </source>
</evidence>
<keyword evidence="3" id="KW-1185">Reference proteome</keyword>
<proteinExistence type="predicted"/>
<dbReference type="AlphaFoldDB" id="A0A178IPI8"/>
<feature type="region of interest" description="Disordered" evidence="1">
    <location>
        <begin position="240"/>
        <end position="260"/>
    </location>
</feature>
<evidence type="ECO:0000256" key="1">
    <source>
        <dbReference type="SAM" id="MobiDB-lite"/>
    </source>
</evidence>
<accession>A0A178IPI8</accession>
<comment type="caution">
    <text evidence="2">The sequence shown here is derived from an EMBL/GenBank/DDBJ whole genome shotgun (WGS) entry which is preliminary data.</text>
</comment>
<dbReference type="Gene3D" id="1.20.140.160">
    <property type="match status" value="1"/>
</dbReference>
<evidence type="ECO:0000313" key="2">
    <source>
        <dbReference type="EMBL" id="OAM91638.1"/>
    </source>
</evidence>
<feature type="compositionally biased region" description="Basic residues" evidence="1">
    <location>
        <begin position="14"/>
        <end position="30"/>
    </location>
</feature>
<dbReference type="STRING" id="1184151.AW736_02230"/>
<feature type="compositionally biased region" description="Polar residues" evidence="1">
    <location>
        <begin position="173"/>
        <end position="187"/>
    </location>
</feature>
<reference evidence="2 3" key="1">
    <citation type="submission" date="2016-01" db="EMBL/GenBank/DDBJ databases">
        <title>High potential of lignocellulose degradation of a new Verrucomicrobia species.</title>
        <authorList>
            <person name="Wang Y."/>
            <person name="Shi Y."/>
            <person name="Qiu Z."/>
            <person name="Liu S."/>
            <person name="Yang H."/>
        </authorList>
    </citation>
    <scope>NUCLEOTIDE SEQUENCE [LARGE SCALE GENOMIC DNA]</scope>
    <source>
        <strain evidence="2 3">TSB47</strain>
    </source>
</reference>